<sequence length="287" mass="33230">LLSNYSFEPLIALFTHACLFFGGSMAYRQKWLKSNTNKEEGNALELLKEFAEVLSRALVDEKRGFYNEEGERDIRQQGNSAQRGAYMKDIVRFILAEKPSYRGHFAPSLDIPEDDEDGDYPSAETKTRVEDLEENYTELIYNTLVNTFGDNWYNYVPRDVKDYIERQIEYKKMHMRKFSKKADLGWLEQTTVSELIKIVQQKSMVTPWNEAIGRSQEMFDHQWKLFVFLRNMIAHGDPYPPNDDYKSQIVASLGVLETWLDDTTRDDTPPVIELLGSPEVTILAGAP</sequence>
<name>A0A382V6X1_9ZZZZ</name>
<feature type="non-terminal residue" evidence="1">
    <location>
        <position position="1"/>
    </location>
</feature>
<gene>
    <name evidence="1" type="ORF">METZ01_LOCUS394512</name>
</gene>
<accession>A0A382V6X1</accession>
<dbReference type="AlphaFoldDB" id="A0A382V6X1"/>
<evidence type="ECO:0000313" key="1">
    <source>
        <dbReference type="EMBL" id="SVD41658.1"/>
    </source>
</evidence>
<dbReference type="EMBL" id="UINC01149282">
    <property type="protein sequence ID" value="SVD41658.1"/>
    <property type="molecule type" value="Genomic_DNA"/>
</dbReference>
<feature type="non-terminal residue" evidence="1">
    <location>
        <position position="287"/>
    </location>
</feature>
<evidence type="ECO:0008006" key="2">
    <source>
        <dbReference type="Google" id="ProtNLM"/>
    </source>
</evidence>
<proteinExistence type="predicted"/>
<reference evidence="1" key="1">
    <citation type="submission" date="2018-05" db="EMBL/GenBank/DDBJ databases">
        <authorList>
            <person name="Lanie J.A."/>
            <person name="Ng W.-L."/>
            <person name="Kazmierczak K.M."/>
            <person name="Andrzejewski T.M."/>
            <person name="Davidsen T.M."/>
            <person name="Wayne K.J."/>
            <person name="Tettelin H."/>
            <person name="Glass J.I."/>
            <person name="Rusch D."/>
            <person name="Podicherti R."/>
            <person name="Tsui H.-C.T."/>
            <person name="Winkler M.E."/>
        </authorList>
    </citation>
    <scope>NUCLEOTIDE SEQUENCE</scope>
</reference>
<organism evidence="1">
    <name type="scientific">marine metagenome</name>
    <dbReference type="NCBI Taxonomy" id="408172"/>
    <lineage>
        <taxon>unclassified sequences</taxon>
        <taxon>metagenomes</taxon>
        <taxon>ecological metagenomes</taxon>
    </lineage>
</organism>
<protein>
    <recommendedName>
        <fullName evidence="2">Swt1-like HEPN domain-containing protein</fullName>
    </recommendedName>
</protein>